<sequence>MVASALPAALRGLAVPSVAALRARLPLRGPLLGLDVTSTHVGAALSDGNRTSAAPFGALARSTPALDARTLRLALAAPATHPALSRRGAVGTLDSADEPAAAIVPAALVVGVPPGDGAAADVAAYVADLVGASPEPFPGLAAVLFWEEADVVRRVLPAVDDYEAAMAFLVLAELRVSTARGAVEERRAGSKQ</sequence>
<dbReference type="Proteomes" id="UP000798662">
    <property type="component" value="Chromosome 2"/>
</dbReference>
<comment type="caution">
    <text evidence="1">The sequence shown here is derived from an EMBL/GenBank/DDBJ whole genome shotgun (WGS) entry which is preliminary data.</text>
</comment>
<evidence type="ECO:0000313" key="1">
    <source>
        <dbReference type="EMBL" id="KAK1864787.1"/>
    </source>
</evidence>
<accession>A0ACC3C3P8</accession>
<proteinExistence type="predicted"/>
<evidence type="ECO:0000313" key="2">
    <source>
        <dbReference type="Proteomes" id="UP000798662"/>
    </source>
</evidence>
<dbReference type="EMBL" id="CM020619">
    <property type="protein sequence ID" value="KAK1864787.1"/>
    <property type="molecule type" value="Genomic_DNA"/>
</dbReference>
<name>A0ACC3C3P8_PYRYE</name>
<reference evidence="1" key="1">
    <citation type="submission" date="2019-11" db="EMBL/GenBank/DDBJ databases">
        <title>Nori genome reveals adaptations in red seaweeds to the harsh intertidal environment.</title>
        <authorList>
            <person name="Wang D."/>
            <person name="Mao Y."/>
        </authorList>
    </citation>
    <scope>NUCLEOTIDE SEQUENCE</scope>
    <source>
        <tissue evidence="1">Gametophyte</tissue>
    </source>
</reference>
<keyword evidence="2" id="KW-1185">Reference proteome</keyword>
<organism evidence="1 2">
    <name type="scientific">Pyropia yezoensis</name>
    <name type="common">Susabi-nori</name>
    <name type="synonym">Porphyra yezoensis</name>
    <dbReference type="NCBI Taxonomy" id="2788"/>
    <lineage>
        <taxon>Eukaryota</taxon>
        <taxon>Rhodophyta</taxon>
        <taxon>Bangiophyceae</taxon>
        <taxon>Bangiales</taxon>
        <taxon>Bangiaceae</taxon>
        <taxon>Pyropia</taxon>
    </lineage>
</organism>
<protein>
    <submittedName>
        <fullName evidence="1">Uncharacterized protein</fullName>
    </submittedName>
</protein>
<gene>
    <name evidence="1" type="ORF">I4F81_007329</name>
</gene>